<dbReference type="EMBL" id="BASE01000044">
    <property type="protein sequence ID" value="GAM14044.1"/>
    <property type="molecule type" value="Genomic_DNA"/>
</dbReference>
<evidence type="ECO:0000313" key="1">
    <source>
        <dbReference type="EMBL" id="GAM14044.1"/>
    </source>
</evidence>
<proteinExistence type="predicted"/>
<dbReference type="STRING" id="1321606.SAMD00020551_2191"/>
<accession>A0A0A8X457</accession>
<dbReference type="RefSeq" id="WP_041965831.1">
    <property type="nucleotide sequence ID" value="NZ_BASE01000044.1"/>
</dbReference>
<dbReference type="OrthoDB" id="2453421at2"/>
<protein>
    <submittedName>
        <fullName evidence="1">Uncharacterized protein</fullName>
    </submittedName>
</protein>
<name>A0A0A8X457_MESS1</name>
<dbReference type="Proteomes" id="UP000031014">
    <property type="component" value="Unassembled WGS sequence"/>
</dbReference>
<comment type="caution">
    <text evidence="1">The sequence shown here is derived from an EMBL/GenBank/DDBJ whole genome shotgun (WGS) entry which is preliminary data.</text>
</comment>
<keyword evidence="2" id="KW-1185">Reference proteome</keyword>
<evidence type="ECO:0000313" key="2">
    <source>
        <dbReference type="Proteomes" id="UP000031014"/>
    </source>
</evidence>
<reference evidence="1 2" key="1">
    <citation type="submission" date="2013-06" db="EMBL/GenBank/DDBJ databases">
        <title>Whole genome shotgun sequence of Bacillus selenatarsenatis SF-1.</title>
        <authorList>
            <person name="Kuroda M."/>
            <person name="Sei K."/>
            <person name="Yamashita M."/>
            <person name="Ike M."/>
        </authorList>
    </citation>
    <scope>NUCLEOTIDE SEQUENCE [LARGE SCALE GENOMIC DNA]</scope>
    <source>
        <strain evidence="1 2">SF-1</strain>
    </source>
</reference>
<organism evidence="1 2">
    <name type="scientific">Mesobacillus selenatarsenatis (strain DSM 18680 / JCM 14380 / FERM P-15431 / SF-1)</name>
    <dbReference type="NCBI Taxonomy" id="1321606"/>
    <lineage>
        <taxon>Bacteria</taxon>
        <taxon>Bacillati</taxon>
        <taxon>Bacillota</taxon>
        <taxon>Bacilli</taxon>
        <taxon>Bacillales</taxon>
        <taxon>Bacillaceae</taxon>
        <taxon>Mesobacillus</taxon>
    </lineage>
</organism>
<sequence>MKLIKWSYTKKYNIKAQFDVYPDSIAIFRQIKDYYFVYTVNWSFGDPVVSKTALEEMEWLLNKELGTLESYCERKFFRSDSE</sequence>
<gene>
    <name evidence="1" type="ORF">SAMD00020551_2191</name>
</gene>
<dbReference type="AlphaFoldDB" id="A0A0A8X457"/>